<dbReference type="EMBL" id="CP113865">
    <property type="protein sequence ID" value="WAM33728.1"/>
    <property type="molecule type" value="Genomic_DNA"/>
</dbReference>
<dbReference type="InterPro" id="IPR010160">
    <property type="entry name" value="CRISPR-assoc_prot_Cmr5"/>
</dbReference>
<comment type="similarity">
    <text evidence="2">Belongs to the CRISPR system Cmr5 family.</text>
</comment>
<keyword evidence="4" id="KW-0051">Antiviral defense</keyword>
<name>A0ABY7BLL1_9FIRM</name>
<dbReference type="Proteomes" id="UP001164909">
    <property type="component" value="Chromosome"/>
</dbReference>
<dbReference type="Pfam" id="PF09701">
    <property type="entry name" value="Cas_Cmr5"/>
    <property type="match status" value="1"/>
</dbReference>
<dbReference type="Gene3D" id="1.10.520.30">
    <property type="entry name" value="AF1862-like domain"/>
    <property type="match status" value="1"/>
</dbReference>
<evidence type="ECO:0000313" key="7">
    <source>
        <dbReference type="Proteomes" id="UP001164909"/>
    </source>
</evidence>
<evidence type="ECO:0000256" key="1">
    <source>
        <dbReference type="ARBA" id="ARBA00004496"/>
    </source>
</evidence>
<evidence type="ECO:0000256" key="3">
    <source>
        <dbReference type="ARBA" id="ARBA00022490"/>
    </source>
</evidence>
<keyword evidence="3" id="KW-0963">Cytoplasm</keyword>
<comment type="subcellular location">
    <subcellularLocation>
        <location evidence="1">Cytoplasm</location>
    </subcellularLocation>
</comment>
<evidence type="ECO:0000313" key="6">
    <source>
        <dbReference type="EMBL" id="WAM33728.1"/>
    </source>
</evidence>
<reference evidence="6" key="1">
    <citation type="submission" date="2022-12" db="EMBL/GenBank/DDBJ databases">
        <authorList>
            <person name="Bing R.G."/>
            <person name="Willard D.J."/>
            <person name="Manesh M.J.H."/>
            <person name="Laemthong T."/>
            <person name="Crosby J.R."/>
            <person name="Kelly R.M."/>
        </authorList>
    </citation>
    <scope>NUCLEOTIDE SEQUENCE</scope>
    <source>
        <strain evidence="6">DSM 8990</strain>
    </source>
</reference>
<protein>
    <recommendedName>
        <fullName evidence="5">CRISPR type III-B/RAMP module-associated protein Cmr5</fullName>
    </recommendedName>
</protein>
<evidence type="ECO:0000256" key="4">
    <source>
        <dbReference type="ARBA" id="ARBA00023118"/>
    </source>
</evidence>
<accession>A0ABY7BLL1</accession>
<organism evidence="6 7">
    <name type="scientific">Caldicellulosiruptor morganii</name>
    <dbReference type="NCBI Taxonomy" id="1387555"/>
    <lineage>
        <taxon>Bacteria</taxon>
        <taxon>Bacillati</taxon>
        <taxon>Bacillota</taxon>
        <taxon>Bacillota incertae sedis</taxon>
        <taxon>Caldicellulosiruptorales</taxon>
        <taxon>Caldicellulosiruptoraceae</taxon>
        <taxon>Caldicellulosiruptor</taxon>
    </lineage>
</organism>
<keyword evidence="7" id="KW-1185">Reference proteome</keyword>
<dbReference type="SUPFAM" id="SSF158568">
    <property type="entry name" value="AF1862-like"/>
    <property type="match status" value="1"/>
</dbReference>
<evidence type="ECO:0000256" key="2">
    <source>
        <dbReference type="ARBA" id="ARBA00006161"/>
    </source>
</evidence>
<dbReference type="NCBIfam" id="TIGR01881">
    <property type="entry name" value="cas_Cmr5"/>
    <property type="match status" value="1"/>
</dbReference>
<proteinExistence type="inferred from homology"/>
<dbReference type="RefSeq" id="WP_045168748.1">
    <property type="nucleotide sequence ID" value="NZ_CP113865.1"/>
</dbReference>
<dbReference type="InterPro" id="IPR023101">
    <property type="entry name" value="AF1862-like_dom_sf"/>
</dbReference>
<sequence length="127" mass="14822">MSIKSTEQEIASFCFKEIPSSNKTQLADNNDKLSKFKSDIRRLPAMITNNGLLATMTFYKKNNDKVYNIINKWFSNKSGRDIDLIKYLTNLTYEELLFKTSEALKLADWLKRIVEVKIKDDKTTQEE</sequence>
<gene>
    <name evidence="6" type="primary">cmr5</name>
    <name evidence="6" type="ORF">OTK00_002262</name>
</gene>
<evidence type="ECO:0000256" key="5">
    <source>
        <dbReference type="ARBA" id="ARBA00030001"/>
    </source>
</evidence>